<gene>
    <name evidence="2" type="ORF">A1O3_01976</name>
</gene>
<dbReference type="eggNOG" id="ENOG502SA1D">
    <property type="taxonomic scope" value="Eukaryota"/>
</dbReference>
<dbReference type="STRING" id="1182542.W9Y7V7"/>
<dbReference type="PANTHER" id="PTHR31749:SF3">
    <property type="entry name" value="KINETOCHORE-ASSOCIATED PROTEIN NSL1 HOMOLOG"/>
    <property type="match status" value="1"/>
</dbReference>
<organism evidence="2 3">
    <name type="scientific">Capronia epimyces CBS 606.96</name>
    <dbReference type="NCBI Taxonomy" id="1182542"/>
    <lineage>
        <taxon>Eukaryota</taxon>
        <taxon>Fungi</taxon>
        <taxon>Dikarya</taxon>
        <taxon>Ascomycota</taxon>
        <taxon>Pezizomycotina</taxon>
        <taxon>Eurotiomycetes</taxon>
        <taxon>Chaetothyriomycetidae</taxon>
        <taxon>Chaetothyriales</taxon>
        <taxon>Herpotrichiellaceae</taxon>
        <taxon>Capronia</taxon>
    </lineage>
</organism>
<dbReference type="AlphaFoldDB" id="W9Y7V7"/>
<comment type="caution">
    <text evidence="2">The sequence shown here is derived from an EMBL/GenBank/DDBJ whole genome shotgun (WGS) entry which is preliminary data.</text>
</comment>
<accession>W9Y7V7</accession>
<evidence type="ECO:0000256" key="1">
    <source>
        <dbReference type="SAM" id="MobiDB-lite"/>
    </source>
</evidence>
<evidence type="ECO:0000313" key="3">
    <source>
        <dbReference type="Proteomes" id="UP000019478"/>
    </source>
</evidence>
<reference evidence="2 3" key="1">
    <citation type="submission" date="2013-03" db="EMBL/GenBank/DDBJ databases">
        <title>The Genome Sequence of Capronia epimyces CBS 606.96.</title>
        <authorList>
            <consortium name="The Broad Institute Genomics Platform"/>
            <person name="Cuomo C."/>
            <person name="de Hoog S."/>
            <person name="Gorbushina A."/>
            <person name="Walker B."/>
            <person name="Young S.K."/>
            <person name="Zeng Q."/>
            <person name="Gargeya S."/>
            <person name="Fitzgerald M."/>
            <person name="Haas B."/>
            <person name="Abouelleil A."/>
            <person name="Allen A.W."/>
            <person name="Alvarado L."/>
            <person name="Arachchi H.M."/>
            <person name="Berlin A.M."/>
            <person name="Chapman S.B."/>
            <person name="Gainer-Dewar J."/>
            <person name="Goldberg J."/>
            <person name="Griggs A."/>
            <person name="Gujja S."/>
            <person name="Hansen M."/>
            <person name="Howarth C."/>
            <person name="Imamovic A."/>
            <person name="Ireland A."/>
            <person name="Larimer J."/>
            <person name="McCowan C."/>
            <person name="Murphy C."/>
            <person name="Pearson M."/>
            <person name="Poon T.W."/>
            <person name="Priest M."/>
            <person name="Roberts A."/>
            <person name="Saif S."/>
            <person name="Shea T."/>
            <person name="Sisk P."/>
            <person name="Sykes S."/>
            <person name="Wortman J."/>
            <person name="Nusbaum C."/>
            <person name="Birren B."/>
        </authorList>
    </citation>
    <scope>NUCLEOTIDE SEQUENCE [LARGE SCALE GENOMIC DNA]</scope>
    <source>
        <strain evidence="2 3">CBS 606.96</strain>
    </source>
</reference>
<protein>
    <submittedName>
        <fullName evidence="2">Uncharacterized protein</fullName>
    </submittedName>
</protein>
<keyword evidence="3" id="KW-1185">Reference proteome</keyword>
<proteinExistence type="predicted"/>
<dbReference type="HOGENOM" id="CLU_070604_0_0_1"/>
<dbReference type="GeneID" id="19166109"/>
<dbReference type="GO" id="GO:0000444">
    <property type="term" value="C:MIS12/MIND type complex"/>
    <property type="evidence" value="ECO:0007669"/>
    <property type="project" value="TreeGrafter"/>
</dbReference>
<dbReference type="Proteomes" id="UP000019478">
    <property type="component" value="Unassembled WGS sequence"/>
</dbReference>
<name>W9Y7V7_9EURO</name>
<dbReference type="InterPro" id="IPR013950">
    <property type="entry name" value="Mis14/Nsl1"/>
</dbReference>
<dbReference type="GO" id="GO:0000070">
    <property type="term" value="P:mitotic sister chromatid segregation"/>
    <property type="evidence" value="ECO:0007669"/>
    <property type="project" value="InterPro"/>
</dbReference>
<evidence type="ECO:0000313" key="2">
    <source>
        <dbReference type="EMBL" id="EXJ88912.1"/>
    </source>
</evidence>
<dbReference type="Pfam" id="PF08641">
    <property type="entry name" value="Mis14"/>
    <property type="match status" value="1"/>
</dbReference>
<feature type="region of interest" description="Disordered" evidence="1">
    <location>
        <begin position="68"/>
        <end position="97"/>
    </location>
</feature>
<dbReference type="RefSeq" id="XP_007730309.1">
    <property type="nucleotide sequence ID" value="XM_007732119.1"/>
</dbReference>
<dbReference type="EMBL" id="AMGY01000002">
    <property type="protein sequence ID" value="EXJ88912.1"/>
    <property type="molecule type" value="Genomic_DNA"/>
</dbReference>
<dbReference type="PANTHER" id="PTHR31749">
    <property type="entry name" value="KINETOCHORE-ASSOCIATED PROTEIN NSL1 HOMOLOG"/>
    <property type="match status" value="1"/>
</dbReference>
<dbReference type="OrthoDB" id="2135762at2759"/>
<sequence>MEQETNVHPHRIPDSHHRKIELQSPLDLTFLQANLVASAKEKLDLHFPLSAAQQTAVVSAQPATVISLDGVDSGGNNGRGPASTGRAEADQAQEPEDPLRARVQQLVDAFMTRTWEGASHNITVNGMDATSFPILTSTTTTKAHPGEPLEGIDFVYEAYDTRLQAKVAGLYGELEALTAQVSRLRRTAPKQGAAEYRDSLTAQLAAEEEEFQAQMLELREKGTSISDAGLQLKPLREGWHEDVKAMYERATGELVALAGLAASEADSNSGPSLYGRASLTETVGKVQRARNVAMEFE</sequence>